<protein>
    <submittedName>
        <fullName evidence="3">Uncharacterized protein LOC113403649</fullName>
    </submittedName>
</protein>
<dbReference type="OrthoDB" id="6866369at2759"/>
<dbReference type="Proteomes" id="UP001652626">
    <property type="component" value="Chromosome Z"/>
</dbReference>
<proteinExistence type="predicted"/>
<accession>A0A8B8ISA0</accession>
<gene>
    <name evidence="3" type="primary">LOC113403649</name>
</gene>
<feature type="region of interest" description="Disordered" evidence="1">
    <location>
        <begin position="1"/>
        <end position="21"/>
    </location>
</feature>
<dbReference type="RefSeq" id="XP_026500023.1">
    <property type="nucleotide sequence ID" value="XM_026644238.2"/>
</dbReference>
<reference evidence="3" key="1">
    <citation type="submission" date="2025-08" db="UniProtKB">
        <authorList>
            <consortium name="RefSeq"/>
        </authorList>
    </citation>
    <scope>IDENTIFICATION</scope>
    <source>
        <tissue evidence="3">Whole body</tissue>
    </source>
</reference>
<dbReference type="AlphaFoldDB" id="A0A8B8ISA0"/>
<organism evidence="2 3">
    <name type="scientific">Vanessa tameamea</name>
    <name type="common">Kamehameha butterfly</name>
    <dbReference type="NCBI Taxonomy" id="334116"/>
    <lineage>
        <taxon>Eukaryota</taxon>
        <taxon>Metazoa</taxon>
        <taxon>Ecdysozoa</taxon>
        <taxon>Arthropoda</taxon>
        <taxon>Hexapoda</taxon>
        <taxon>Insecta</taxon>
        <taxon>Pterygota</taxon>
        <taxon>Neoptera</taxon>
        <taxon>Endopterygota</taxon>
        <taxon>Lepidoptera</taxon>
        <taxon>Glossata</taxon>
        <taxon>Ditrysia</taxon>
        <taxon>Papilionoidea</taxon>
        <taxon>Nymphalidae</taxon>
        <taxon>Nymphalinae</taxon>
        <taxon>Vanessa</taxon>
    </lineage>
</organism>
<feature type="compositionally biased region" description="Acidic residues" evidence="1">
    <location>
        <begin position="96"/>
        <end position="105"/>
    </location>
</feature>
<keyword evidence="2" id="KW-1185">Reference proteome</keyword>
<dbReference type="GeneID" id="113403649"/>
<feature type="region of interest" description="Disordered" evidence="1">
    <location>
        <begin position="86"/>
        <end position="105"/>
    </location>
</feature>
<evidence type="ECO:0000256" key="1">
    <source>
        <dbReference type="SAM" id="MobiDB-lite"/>
    </source>
</evidence>
<sequence length="105" mass="12078">MDKDHSEEQLFPDDTQPPEQDEINECLNKLKKLFIAIDAIVKSIMITPEAGKETPENLELTLQTCKDSVMTRLVESVKEYEDYIQSLKDADSKEPTEEDDFDQPD</sequence>
<name>A0A8B8ISA0_VANTA</name>
<evidence type="ECO:0000313" key="2">
    <source>
        <dbReference type="Proteomes" id="UP001652626"/>
    </source>
</evidence>
<evidence type="ECO:0000313" key="3">
    <source>
        <dbReference type="RefSeq" id="XP_026500023.1"/>
    </source>
</evidence>